<reference evidence="2" key="1">
    <citation type="journal article" date="2020" name="Mol. Plant Microbe">
        <title>Rhizobial microsymbionts of the narrowly endemic Oxytropis species growing in Kamchatka are characterized by significant genetic diversity and possess a set of genes that are associated with T3SS and T6SS secretion systems and can affect the development of symbiosis.</title>
        <authorList>
            <person name="Safronova V."/>
            <person name="Guro P."/>
            <person name="Sazanova A."/>
            <person name="Kuznetsova I."/>
            <person name="Belimov A."/>
            <person name="Yakubov V."/>
            <person name="Chirak E."/>
            <person name="Afonin A."/>
            <person name="Gogolev Y."/>
            <person name="Andronov E."/>
            <person name="Tikhonovich I."/>
        </authorList>
    </citation>
    <scope>NUCLEOTIDE SEQUENCE [LARGE SCALE GENOMIC DNA]</scope>
    <source>
        <strain evidence="2">581</strain>
    </source>
</reference>
<protein>
    <submittedName>
        <fullName evidence="1">Uncharacterized protein</fullName>
    </submittedName>
</protein>
<dbReference type="EMBL" id="CP050292">
    <property type="protein sequence ID" value="QND71393.1"/>
    <property type="molecule type" value="Genomic_DNA"/>
</dbReference>
<dbReference type="RefSeq" id="WP_184517054.1">
    <property type="nucleotide sequence ID" value="NZ_CP050292.1"/>
</dbReference>
<organism evidence="1 2">
    <name type="scientific">Tardiphaga robiniae</name>
    <dbReference type="NCBI Taxonomy" id="943830"/>
    <lineage>
        <taxon>Bacteria</taxon>
        <taxon>Pseudomonadati</taxon>
        <taxon>Pseudomonadota</taxon>
        <taxon>Alphaproteobacteria</taxon>
        <taxon>Hyphomicrobiales</taxon>
        <taxon>Nitrobacteraceae</taxon>
        <taxon>Tardiphaga</taxon>
    </lineage>
</organism>
<dbReference type="AlphaFoldDB" id="A0A7G6TXB1"/>
<dbReference type="Proteomes" id="UP000515291">
    <property type="component" value="Chromosome"/>
</dbReference>
<accession>A0A7G6TXB1</accession>
<dbReference type="KEGG" id="trb:HB776_09185"/>
<sequence>MSAVDGVEVATLGEALEIVQSETYFRAIGEFIFRFSQLEFLLKSTLASYLKLKDDQFDVIVGPYDFAMLCTVAEKTIKPDFDEEHHKAISSLFNRCRKLNQEVRVVVAHARWSSGGARYASRQTLDAKMHFQSPDKLVKAAADATRLMDEFSQLGAVANS</sequence>
<evidence type="ECO:0000313" key="2">
    <source>
        <dbReference type="Proteomes" id="UP000515291"/>
    </source>
</evidence>
<gene>
    <name evidence="1" type="ORF">HB776_09185</name>
</gene>
<name>A0A7G6TXB1_9BRAD</name>
<proteinExistence type="predicted"/>
<evidence type="ECO:0000313" key="1">
    <source>
        <dbReference type="EMBL" id="QND71393.1"/>
    </source>
</evidence>